<keyword evidence="10" id="KW-1185">Reference proteome</keyword>
<dbReference type="InterPro" id="IPR050435">
    <property type="entry name" value="MZM1/LYRM7"/>
</dbReference>
<gene>
    <name evidence="9" type="primary">MZM1</name>
    <name evidence="9" type="ORF">HETSPECPRED_005444</name>
</gene>
<evidence type="ECO:0000256" key="6">
    <source>
        <dbReference type="ARBA" id="ARBA00023128"/>
    </source>
</evidence>
<keyword evidence="7" id="KW-0143">Chaperone</keyword>
<keyword evidence="5" id="KW-0809">Transit peptide</keyword>
<accession>A0A8H3IQQ5</accession>
<evidence type="ECO:0000256" key="5">
    <source>
        <dbReference type="ARBA" id="ARBA00022946"/>
    </source>
</evidence>
<evidence type="ECO:0000256" key="1">
    <source>
        <dbReference type="ARBA" id="ARBA00004305"/>
    </source>
</evidence>
<name>A0A8H3IQQ5_9LECA</name>
<comment type="subcellular location">
    <subcellularLocation>
        <location evidence="1">Mitochondrion matrix</location>
    </subcellularLocation>
</comment>
<comment type="function">
    <text evidence="8">Assembly factor required for Rieske Fe-S protein RIP1 incorporation into the cytochrome b-c1 (CIII) complex. Functions as a chaperone, binding to this subunit within the mitochondrial matrix and stabilizing it prior to its translocation and insertion into the late CIII dimeric intermediate within the mitochondrial inner membrane. Modulates the mitochondrial matrix zinc pool.</text>
</comment>
<dbReference type="CDD" id="cd20267">
    <property type="entry name" value="Complex1_LYR_LYRM7"/>
    <property type="match status" value="1"/>
</dbReference>
<dbReference type="GO" id="GO:0034551">
    <property type="term" value="P:mitochondrial respiratory chain complex III assembly"/>
    <property type="evidence" value="ECO:0007669"/>
    <property type="project" value="InterPro"/>
</dbReference>
<keyword evidence="6" id="KW-0496">Mitochondrion</keyword>
<dbReference type="Proteomes" id="UP000664521">
    <property type="component" value="Unassembled WGS sequence"/>
</dbReference>
<evidence type="ECO:0000256" key="8">
    <source>
        <dbReference type="ARBA" id="ARBA00025268"/>
    </source>
</evidence>
<dbReference type="OrthoDB" id="529194at2759"/>
<dbReference type="PANTHER" id="PTHR46749:SF1">
    <property type="entry name" value="COMPLEX III ASSEMBLY FACTOR LYRM7"/>
    <property type="match status" value="1"/>
</dbReference>
<dbReference type="InterPro" id="IPR045298">
    <property type="entry name" value="Complex1_LYR_LYRM7"/>
</dbReference>
<evidence type="ECO:0000313" key="10">
    <source>
        <dbReference type="Proteomes" id="UP000664521"/>
    </source>
</evidence>
<protein>
    <recommendedName>
        <fullName evidence="4">Mitochondrial zinc maintenance protein 1, mitochondrial</fullName>
    </recommendedName>
</protein>
<evidence type="ECO:0000256" key="3">
    <source>
        <dbReference type="ARBA" id="ARBA00011589"/>
    </source>
</evidence>
<organism evidence="9 10">
    <name type="scientific">Heterodermia speciosa</name>
    <dbReference type="NCBI Taxonomy" id="116794"/>
    <lineage>
        <taxon>Eukaryota</taxon>
        <taxon>Fungi</taxon>
        <taxon>Dikarya</taxon>
        <taxon>Ascomycota</taxon>
        <taxon>Pezizomycotina</taxon>
        <taxon>Lecanoromycetes</taxon>
        <taxon>OSLEUM clade</taxon>
        <taxon>Lecanoromycetidae</taxon>
        <taxon>Caliciales</taxon>
        <taxon>Physciaceae</taxon>
        <taxon>Heterodermia</taxon>
    </lineage>
</organism>
<dbReference type="EMBL" id="CAJPDS010000034">
    <property type="protein sequence ID" value="CAF9923870.1"/>
    <property type="molecule type" value="Genomic_DNA"/>
</dbReference>
<dbReference type="GO" id="GO:0005759">
    <property type="term" value="C:mitochondrial matrix"/>
    <property type="evidence" value="ECO:0007669"/>
    <property type="project" value="UniProtKB-SubCell"/>
</dbReference>
<comment type="similarity">
    <text evidence="2">Belongs to the complex I LYR family. MZM1 subfamily.</text>
</comment>
<reference evidence="9" key="1">
    <citation type="submission" date="2021-03" db="EMBL/GenBank/DDBJ databases">
        <authorList>
            <person name="Tagirdzhanova G."/>
        </authorList>
    </citation>
    <scope>NUCLEOTIDE SEQUENCE</scope>
</reference>
<evidence type="ECO:0000256" key="2">
    <source>
        <dbReference type="ARBA" id="ARBA00009949"/>
    </source>
</evidence>
<comment type="subunit">
    <text evidence="3">Interacts with RIP1.</text>
</comment>
<sequence>MTSQSAIHAYRDLLRSARIAFQGDTHILTSALSRARTAFETHRSESGPGIGAAIRHAEEVARLLRENVVQGVRVQEGEGKGDGGERYQLRIHEYTERGDNDSIKRAGKGGATMGGCCGGAGAR</sequence>
<comment type="caution">
    <text evidence="9">The sequence shown here is derived from an EMBL/GenBank/DDBJ whole genome shotgun (WGS) entry which is preliminary data.</text>
</comment>
<evidence type="ECO:0000313" key="9">
    <source>
        <dbReference type="EMBL" id="CAF9923870.1"/>
    </source>
</evidence>
<dbReference type="PANTHER" id="PTHR46749">
    <property type="entry name" value="COMPLEX III ASSEMBLY FACTOR LYRM7"/>
    <property type="match status" value="1"/>
</dbReference>
<dbReference type="AlphaFoldDB" id="A0A8H3IQQ5"/>
<evidence type="ECO:0000256" key="7">
    <source>
        <dbReference type="ARBA" id="ARBA00023186"/>
    </source>
</evidence>
<evidence type="ECO:0000256" key="4">
    <source>
        <dbReference type="ARBA" id="ARBA00015108"/>
    </source>
</evidence>
<dbReference type="GO" id="GO:0044183">
    <property type="term" value="F:protein folding chaperone"/>
    <property type="evidence" value="ECO:0007669"/>
    <property type="project" value="TreeGrafter"/>
</dbReference>
<proteinExistence type="inferred from homology"/>